<dbReference type="Pfam" id="PF04674">
    <property type="entry name" value="Phi_1"/>
    <property type="match status" value="1"/>
</dbReference>
<dbReference type="GO" id="GO:0048046">
    <property type="term" value="C:apoplast"/>
    <property type="evidence" value="ECO:0007669"/>
    <property type="project" value="UniProtKB-SubCell"/>
</dbReference>
<dbReference type="EMBL" id="WHWC01000004">
    <property type="protein sequence ID" value="KAG8383935.1"/>
    <property type="molecule type" value="Genomic_DNA"/>
</dbReference>
<evidence type="ECO:0000313" key="7">
    <source>
        <dbReference type="Proteomes" id="UP000826271"/>
    </source>
</evidence>
<comment type="subcellular location">
    <subcellularLocation>
        <location evidence="1">Secreted</location>
        <location evidence="1">Extracellular space</location>
        <location evidence="1">Apoplast</location>
    </subcellularLocation>
</comment>
<keyword evidence="7" id="KW-1185">Reference proteome</keyword>
<keyword evidence="4" id="KW-0732">Signal</keyword>
<dbReference type="InterPro" id="IPR006766">
    <property type="entry name" value="EXORDIUM-like"/>
</dbReference>
<evidence type="ECO:0000256" key="5">
    <source>
        <dbReference type="ARBA" id="ARBA00023591"/>
    </source>
</evidence>
<evidence type="ECO:0000256" key="4">
    <source>
        <dbReference type="ARBA" id="ARBA00022729"/>
    </source>
</evidence>
<comment type="caution">
    <text evidence="6">The sequence shown here is derived from an EMBL/GenBank/DDBJ whole genome shotgun (WGS) entry which is preliminary data.</text>
</comment>
<reference evidence="6" key="1">
    <citation type="submission" date="2019-10" db="EMBL/GenBank/DDBJ databases">
        <authorList>
            <person name="Zhang R."/>
            <person name="Pan Y."/>
            <person name="Wang J."/>
            <person name="Ma R."/>
            <person name="Yu S."/>
        </authorList>
    </citation>
    <scope>NUCLEOTIDE SEQUENCE</scope>
    <source>
        <strain evidence="6">LA-IB0</strain>
        <tissue evidence="6">Leaf</tissue>
    </source>
</reference>
<sequence>MVINLATVLAGTVTNLFEIGYFQGPATAPLEAVTHSLHWNIRVGRVPGLPSSSLELAYVRTHVTDAGEIFGGGHHQLLASLSSSGLHHHLSNSITPALHIHTSQLLAALHQRLRRVTHRPLFRLRMLLLRLQEHPAVDELAPLDLLLAHLPRVLLVDHGGCDGGGVAGGFR</sequence>
<evidence type="ECO:0000256" key="1">
    <source>
        <dbReference type="ARBA" id="ARBA00004271"/>
    </source>
</evidence>
<gene>
    <name evidence="6" type="ORF">BUALT_Bualt04G0065700</name>
</gene>
<evidence type="ECO:0000313" key="6">
    <source>
        <dbReference type="EMBL" id="KAG8383935.1"/>
    </source>
</evidence>
<accession>A0AAV6XXF3</accession>
<name>A0AAV6XXF3_9LAMI</name>
<dbReference type="Proteomes" id="UP000826271">
    <property type="component" value="Unassembled WGS sequence"/>
</dbReference>
<proteinExistence type="inferred from homology"/>
<evidence type="ECO:0000256" key="3">
    <source>
        <dbReference type="ARBA" id="ARBA00022525"/>
    </source>
</evidence>
<dbReference type="AlphaFoldDB" id="A0AAV6XXF3"/>
<keyword evidence="2" id="KW-0052">Apoplast</keyword>
<protein>
    <recommendedName>
        <fullName evidence="8">Secreted protein</fullName>
    </recommendedName>
</protein>
<evidence type="ECO:0000256" key="2">
    <source>
        <dbReference type="ARBA" id="ARBA00022523"/>
    </source>
</evidence>
<evidence type="ECO:0008006" key="8">
    <source>
        <dbReference type="Google" id="ProtNLM"/>
    </source>
</evidence>
<comment type="similarity">
    <text evidence="5">Belongs to the EXORDIUM family.</text>
</comment>
<keyword evidence="3" id="KW-0964">Secreted</keyword>
<organism evidence="6 7">
    <name type="scientific">Buddleja alternifolia</name>
    <dbReference type="NCBI Taxonomy" id="168488"/>
    <lineage>
        <taxon>Eukaryota</taxon>
        <taxon>Viridiplantae</taxon>
        <taxon>Streptophyta</taxon>
        <taxon>Embryophyta</taxon>
        <taxon>Tracheophyta</taxon>
        <taxon>Spermatophyta</taxon>
        <taxon>Magnoliopsida</taxon>
        <taxon>eudicotyledons</taxon>
        <taxon>Gunneridae</taxon>
        <taxon>Pentapetalae</taxon>
        <taxon>asterids</taxon>
        <taxon>lamiids</taxon>
        <taxon>Lamiales</taxon>
        <taxon>Scrophulariaceae</taxon>
        <taxon>Buddlejeae</taxon>
        <taxon>Buddleja</taxon>
    </lineage>
</organism>